<gene>
    <name evidence="2" type="ORF">FH607_024105</name>
</gene>
<dbReference type="EMBL" id="VDLY02000017">
    <property type="protein sequence ID" value="KAB8161803.1"/>
    <property type="molecule type" value="Genomic_DNA"/>
</dbReference>
<dbReference type="Pfam" id="PF04149">
    <property type="entry name" value="DUF397"/>
    <property type="match status" value="1"/>
</dbReference>
<proteinExistence type="predicted"/>
<protein>
    <submittedName>
        <fullName evidence="2">DUF397 domain-containing protein</fullName>
    </submittedName>
</protein>
<dbReference type="InterPro" id="IPR007278">
    <property type="entry name" value="DUF397"/>
</dbReference>
<comment type="caution">
    <text evidence="2">The sequence shown here is derived from an EMBL/GenBank/DDBJ whole genome shotgun (WGS) entry which is preliminary data.</text>
</comment>
<keyword evidence="3" id="KW-1185">Reference proteome</keyword>
<sequence length="68" mass="7435">MNCASPVVPNWRTSTHTKSDSCVEVADNDVREVRVRDTKARARGTVTARRDAWGAFVEYAKRAPGAGS</sequence>
<feature type="domain" description="DUF397" evidence="1">
    <location>
        <begin position="10"/>
        <end position="61"/>
    </location>
</feature>
<evidence type="ECO:0000259" key="1">
    <source>
        <dbReference type="Pfam" id="PF04149"/>
    </source>
</evidence>
<dbReference type="Proteomes" id="UP000314251">
    <property type="component" value="Unassembled WGS sequence"/>
</dbReference>
<evidence type="ECO:0000313" key="2">
    <source>
        <dbReference type="EMBL" id="KAB8161803.1"/>
    </source>
</evidence>
<organism evidence="2 3">
    <name type="scientific">Streptomyces mimosae</name>
    <dbReference type="NCBI Taxonomy" id="2586635"/>
    <lineage>
        <taxon>Bacteria</taxon>
        <taxon>Bacillati</taxon>
        <taxon>Actinomycetota</taxon>
        <taxon>Actinomycetes</taxon>
        <taxon>Kitasatosporales</taxon>
        <taxon>Streptomycetaceae</taxon>
        <taxon>Streptomyces</taxon>
    </lineage>
</organism>
<dbReference type="OrthoDB" id="4301277at2"/>
<name>A0A5N6A154_9ACTN</name>
<evidence type="ECO:0000313" key="3">
    <source>
        <dbReference type="Proteomes" id="UP000314251"/>
    </source>
</evidence>
<dbReference type="RefSeq" id="WP_139672440.1">
    <property type="nucleotide sequence ID" value="NZ_VDLY02000017.1"/>
</dbReference>
<reference evidence="2" key="1">
    <citation type="submission" date="2019-10" db="EMBL/GenBank/DDBJ databases">
        <title>Nonomuraea sp. nov., isolated from Phyllanthus amarus.</title>
        <authorList>
            <person name="Klykleung N."/>
            <person name="Tanasupawat S."/>
        </authorList>
    </citation>
    <scope>NUCLEOTIDE SEQUENCE [LARGE SCALE GENOMIC DNA]</scope>
    <source>
        <strain evidence="2">3MP-10</strain>
    </source>
</reference>
<dbReference type="AlphaFoldDB" id="A0A5N6A154"/>
<accession>A0A5N6A154</accession>